<dbReference type="eggNOG" id="COG1680">
    <property type="taxonomic scope" value="Bacteria"/>
</dbReference>
<sequence length="395" mass="42802">MEDVTENLPKGSAMAIIKNVQQVLDSVVAEYGAPGVVAAMQDENDAWSGAAGLSDLEAGRPRELGEQFSVGSGAKAFTAAAMLTLEAEGRLSLTDTVEQWLPGMVRGNGNDGRRITIGQLLTHTSGLGITGLNVELARKYNTRAGFAAHRYDVWTVEELLKIQLTIPPLSAPGSDFAYSNGGYHLAGAIIEKVTGRRYEDEVDRTVVQPLGLTGTYARALDERQYRGPHARVYSRQFFKEGVDIDSLTPDNYASLLEGPDADPVDVTDRTIWGWAAGGVVSTTSDMLRFTKAMITGSLLPPAQHRTMWSTVPTSDWLPNTRYGTGVSEWALADGRTLNIVAGVEMGTASFTMGTPDARRLVSVNINCDWNWYPVCSQIADAVFGSPFLPPQERLR</sequence>
<accession>D2PLR0</accession>
<keyword evidence="3" id="KW-1185">Reference proteome</keyword>
<dbReference type="InterPro" id="IPR050491">
    <property type="entry name" value="AmpC-like"/>
</dbReference>
<dbReference type="Gene3D" id="3.40.710.10">
    <property type="entry name" value="DD-peptidase/beta-lactamase superfamily"/>
    <property type="match status" value="1"/>
</dbReference>
<organism evidence="2 3">
    <name type="scientific">Kribbella flavida (strain DSM 17836 / JCM 10339 / NBRC 14399)</name>
    <dbReference type="NCBI Taxonomy" id="479435"/>
    <lineage>
        <taxon>Bacteria</taxon>
        <taxon>Bacillati</taxon>
        <taxon>Actinomycetota</taxon>
        <taxon>Actinomycetes</taxon>
        <taxon>Propionibacteriales</taxon>
        <taxon>Kribbellaceae</taxon>
        <taxon>Kribbella</taxon>
    </lineage>
</organism>
<dbReference type="SUPFAM" id="SSF56601">
    <property type="entry name" value="beta-lactamase/transpeptidase-like"/>
    <property type="match status" value="1"/>
</dbReference>
<dbReference type="KEGG" id="kfl:Kfla_3432"/>
<dbReference type="InterPro" id="IPR001466">
    <property type="entry name" value="Beta-lactam-related"/>
</dbReference>
<dbReference type="PANTHER" id="PTHR46825">
    <property type="entry name" value="D-ALANYL-D-ALANINE-CARBOXYPEPTIDASE/ENDOPEPTIDASE AMPH"/>
    <property type="match status" value="1"/>
</dbReference>
<evidence type="ECO:0000313" key="3">
    <source>
        <dbReference type="Proteomes" id="UP000007967"/>
    </source>
</evidence>
<evidence type="ECO:0000313" key="2">
    <source>
        <dbReference type="EMBL" id="ADB32490.1"/>
    </source>
</evidence>
<dbReference type="AlphaFoldDB" id="D2PLR0"/>
<proteinExistence type="predicted"/>
<dbReference type="Proteomes" id="UP000007967">
    <property type="component" value="Chromosome"/>
</dbReference>
<evidence type="ECO:0000259" key="1">
    <source>
        <dbReference type="Pfam" id="PF00144"/>
    </source>
</evidence>
<dbReference type="PANTHER" id="PTHR46825:SF7">
    <property type="entry name" value="D-ALANYL-D-ALANINE CARBOXYPEPTIDASE"/>
    <property type="match status" value="1"/>
</dbReference>
<dbReference type="STRING" id="479435.Kfla_3432"/>
<name>D2PLR0_KRIFD</name>
<dbReference type="HOGENOM" id="CLU_020027_2_3_11"/>
<feature type="domain" description="Beta-lactamase-related" evidence="1">
    <location>
        <begin position="21"/>
        <end position="364"/>
    </location>
</feature>
<reference evidence="2 3" key="2">
    <citation type="journal article" date="2010" name="Stand. Genomic Sci.">
        <title>Complete genome sequence of Kribbella flavida type strain (IFO 14399).</title>
        <authorList>
            <person name="Pukall R."/>
            <person name="Lapidus A."/>
            <person name="Glavina Del Rio T."/>
            <person name="Copeland A."/>
            <person name="Tice H."/>
            <person name="Cheng J.-F."/>
            <person name="Lucas S."/>
            <person name="Chen F."/>
            <person name="Nolan M."/>
            <person name="LaButti K."/>
            <person name="Pati A."/>
            <person name="Ivanova N."/>
            <person name="Mavrommatis K."/>
            <person name="Mikhailova N."/>
            <person name="Pitluck S."/>
            <person name="Bruce D."/>
            <person name="Goodwin L."/>
            <person name="Land M."/>
            <person name="Hauser L."/>
            <person name="Chang Y.-J."/>
            <person name="Jeffries C.D."/>
            <person name="Chen A."/>
            <person name="Palaniappan K."/>
            <person name="Chain P."/>
            <person name="Rohde M."/>
            <person name="Goeker M."/>
            <person name="Bristow J."/>
            <person name="Eisen J.A."/>
            <person name="Markowitz V."/>
            <person name="Hugenholtz P."/>
            <person name="Kyrpides N.C."/>
            <person name="Klenk H.-P."/>
            <person name="Brettin T."/>
        </authorList>
    </citation>
    <scope>NUCLEOTIDE SEQUENCE [LARGE SCALE GENOMIC DNA]</scope>
    <source>
        <strain evidence="3">DSM 17836 / JCM 10339 / NBRC 14399</strain>
    </source>
</reference>
<dbReference type="EMBL" id="CP001736">
    <property type="protein sequence ID" value="ADB32490.1"/>
    <property type="molecule type" value="Genomic_DNA"/>
</dbReference>
<protein>
    <submittedName>
        <fullName evidence="2">Beta-lactamase</fullName>
    </submittedName>
</protein>
<reference evidence="3" key="1">
    <citation type="submission" date="2009-09" db="EMBL/GenBank/DDBJ databases">
        <title>The complete genome of Kribbella flavida DSM 17836.</title>
        <authorList>
            <consortium name="US DOE Joint Genome Institute (JGI-PGF)"/>
            <person name="Lucas S."/>
            <person name="Copeland A."/>
            <person name="Lapidus A."/>
            <person name="Glavina del Rio T."/>
            <person name="Dalin E."/>
            <person name="Tice H."/>
            <person name="Bruce D."/>
            <person name="Goodwin L."/>
            <person name="Pitluck S."/>
            <person name="Kyrpides N."/>
            <person name="Mavromatis K."/>
            <person name="Ivanova N."/>
            <person name="Saunders E."/>
            <person name="Brettin T."/>
            <person name="Detter J.C."/>
            <person name="Han C."/>
            <person name="Larimer F."/>
            <person name="Land M."/>
            <person name="Hauser L."/>
            <person name="Markowitz V."/>
            <person name="Cheng J.-F."/>
            <person name="Hugenholtz P."/>
            <person name="Woyke T."/>
            <person name="Wu D."/>
            <person name="Pukall R."/>
            <person name="Klenk H.-P."/>
            <person name="Eisen J.A."/>
        </authorList>
    </citation>
    <scope>NUCLEOTIDE SEQUENCE [LARGE SCALE GENOMIC DNA]</scope>
    <source>
        <strain evidence="3">DSM 17836 / JCM 10339 / NBRC 14399</strain>
    </source>
</reference>
<dbReference type="InterPro" id="IPR012338">
    <property type="entry name" value="Beta-lactam/transpept-like"/>
</dbReference>
<gene>
    <name evidence="2" type="ordered locus">Kfla_3432</name>
</gene>
<dbReference type="Pfam" id="PF00144">
    <property type="entry name" value="Beta-lactamase"/>
    <property type="match status" value="1"/>
</dbReference>